<proteinExistence type="predicted"/>
<dbReference type="Proteomes" id="UP000193870">
    <property type="component" value="Unassembled WGS sequence"/>
</dbReference>
<organism evidence="1 2">
    <name type="scientific">Palleronia marisminoris</name>
    <dbReference type="NCBI Taxonomy" id="315423"/>
    <lineage>
        <taxon>Bacteria</taxon>
        <taxon>Pseudomonadati</taxon>
        <taxon>Pseudomonadota</taxon>
        <taxon>Alphaproteobacteria</taxon>
        <taxon>Rhodobacterales</taxon>
        <taxon>Roseobacteraceae</taxon>
        <taxon>Palleronia</taxon>
    </lineage>
</organism>
<evidence type="ECO:0000313" key="1">
    <source>
        <dbReference type="EMBL" id="SLN67950.1"/>
    </source>
</evidence>
<sequence>MRVLEVAIAGFGGVWRATTDLLLARRIAIGASMAPTFA</sequence>
<keyword evidence="2" id="KW-1185">Reference proteome</keyword>
<dbReference type="AlphaFoldDB" id="A0A1Y5TTJ5"/>
<evidence type="ECO:0000313" key="2">
    <source>
        <dbReference type="Proteomes" id="UP000193870"/>
    </source>
</evidence>
<name>A0A1Y5TTJ5_9RHOB</name>
<gene>
    <name evidence="1" type="ORF">PAM7066_03412</name>
</gene>
<reference evidence="1 2" key="1">
    <citation type="submission" date="2017-03" db="EMBL/GenBank/DDBJ databases">
        <authorList>
            <person name="Afonso C.L."/>
            <person name="Miller P.J."/>
            <person name="Scott M.A."/>
            <person name="Spackman E."/>
            <person name="Goraichik I."/>
            <person name="Dimitrov K.M."/>
            <person name="Suarez D.L."/>
            <person name="Swayne D.E."/>
        </authorList>
    </citation>
    <scope>NUCLEOTIDE SEQUENCE [LARGE SCALE GENOMIC DNA]</scope>
    <source>
        <strain evidence="1 2">CECT 7066</strain>
    </source>
</reference>
<accession>A0A1Y5TTJ5</accession>
<protein>
    <submittedName>
        <fullName evidence="1">Uncharacterized protein</fullName>
    </submittedName>
</protein>
<dbReference type="EMBL" id="FWFV01000014">
    <property type="protein sequence ID" value="SLN67950.1"/>
    <property type="molecule type" value="Genomic_DNA"/>
</dbReference>